<proteinExistence type="predicted"/>
<protein>
    <submittedName>
        <fullName evidence="2">Uncharacterized protein</fullName>
    </submittedName>
</protein>
<keyword evidence="3" id="KW-1185">Reference proteome</keyword>
<dbReference type="Proteomes" id="UP000450000">
    <property type="component" value="Unassembled WGS sequence"/>
</dbReference>
<name>A0A6N7KRX8_9ACTN</name>
<accession>A0A6N7KRX8</accession>
<reference evidence="2 3" key="1">
    <citation type="submission" date="2019-09" db="EMBL/GenBank/DDBJ databases">
        <title>Genome Sequences of Streptomyces kaniharaensis ATCC 21070.</title>
        <authorList>
            <person name="Zhu W."/>
            <person name="De Crecy-Lagard V."/>
            <person name="Richards N.G."/>
        </authorList>
    </citation>
    <scope>NUCLEOTIDE SEQUENCE [LARGE SCALE GENOMIC DNA]</scope>
    <source>
        <strain evidence="2 3">SF-557</strain>
    </source>
</reference>
<dbReference type="OrthoDB" id="4763361at2"/>
<organism evidence="2 3">
    <name type="scientific">Streptomyces kaniharaensis</name>
    <dbReference type="NCBI Taxonomy" id="212423"/>
    <lineage>
        <taxon>Bacteria</taxon>
        <taxon>Bacillati</taxon>
        <taxon>Actinomycetota</taxon>
        <taxon>Actinomycetes</taxon>
        <taxon>Kitasatosporales</taxon>
        <taxon>Streptomycetaceae</taxon>
        <taxon>Streptomyces</taxon>
    </lineage>
</organism>
<comment type="caution">
    <text evidence="2">The sequence shown here is derived from an EMBL/GenBank/DDBJ whole genome shotgun (WGS) entry which is preliminary data.</text>
</comment>
<evidence type="ECO:0000313" key="3">
    <source>
        <dbReference type="Proteomes" id="UP000450000"/>
    </source>
</evidence>
<feature type="region of interest" description="Disordered" evidence="1">
    <location>
        <begin position="448"/>
        <end position="489"/>
    </location>
</feature>
<gene>
    <name evidence="2" type="ORF">F7Q99_08805</name>
</gene>
<dbReference type="RefSeq" id="WP_153460772.1">
    <property type="nucleotide sequence ID" value="NZ_WBOF01000001.1"/>
</dbReference>
<evidence type="ECO:0000313" key="2">
    <source>
        <dbReference type="EMBL" id="MQS12383.1"/>
    </source>
</evidence>
<evidence type="ECO:0000256" key="1">
    <source>
        <dbReference type="SAM" id="MobiDB-lite"/>
    </source>
</evidence>
<sequence length="489" mass="52309">MVTFAQLRQASFDSLDHAGDTWSGVSGHVEQLGSQVRSGVLHPLAGGGPYSSPSAANRPWTGAAANEAVREIELLADELHAFHFEALAISAALHRAKTAFAEAKQNLLRAIGDAEALGATVAEGGAVTLPGLPPEERNDPEAIAYQKRKWDEVQHHVQVMTAAVAAATEADSAMATALRALNPEEVDPATHPDGVQNAKDDVIRAIGMPGDRKDVPGWWAALDPAVRAQLLEMDPNGLVAKGVLDPTYQWRAPNDGAGPYHVREPGADDRKAQLTAYGLVAGGTFSGNEDAARHMLHYLDGSGQPLTVDVDRMMRDDPRFRAHIEGLLSEKESEWRQTALDAYQKAGGSPVAIPVETERNHANDFTFDPEQQSNWFKAIGSQACVVSGVVTVKPGQDGKPVVSTQYQVNVWDRYNWDPGKSTDIAGMNITDADMAKLHQTGLAQEYDVNGRSTPSTWTGSGGSPVQPAGTGERNADRDGTVSDPGRQAR</sequence>
<dbReference type="EMBL" id="WBOF01000001">
    <property type="protein sequence ID" value="MQS12383.1"/>
    <property type="molecule type" value="Genomic_DNA"/>
</dbReference>
<dbReference type="AlphaFoldDB" id="A0A6N7KRX8"/>